<protein>
    <submittedName>
        <fullName evidence="1">Uncharacterized protein</fullName>
    </submittedName>
</protein>
<organism evidence="1 2">
    <name type="scientific">Camelimonas fluminis</name>
    <dbReference type="NCBI Taxonomy" id="1576911"/>
    <lineage>
        <taxon>Bacteria</taxon>
        <taxon>Pseudomonadati</taxon>
        <taxon>Pseudomonadota</taxon>
        <taxon>Alphaproteobacteria</taxon>
        <taxon>Hyphomicrobiales</taxon>
        <taxon>Chelatococcaceae</taxon>
        <taxon>Camelimonas</taxon>
    </lineage>
</organism>
<gene>
    <name evidence="1" type="ORF">ACFONL_04240</name>
</gene>
<accession>A0ABV7UES9</accession>
<dbReference type="EMBL" id="JBHRYC010000023">
    <property type="protein sequence ID" value="MFC3636599.1"/>
    <property type="molecule type" value="Genomic_DNA"/>
</dbReference>
<dbReference type="RefSeq" id="WP_191317351.1">
    <property type="nucleotide sequence ID" value="NZ_BNCG01000001.1"/>
</dbReference>
<comment type="caution">
    <text evidence="1">The sequence shown here is derived from an EMBL/GenBank/DDBJ whole genome shotgun (WGS) entry which is preliminary data.</text>
</comment>
<reference evidence="2" key="1">
    <citation type="journal article" date="2019" name="Int. J. Syst. Evol. Microbiol.">
        <title>The Global Catalogue of Microorganisms (GCM) 10K type strain sequencing project: providing services to taxonomists for standard genome sequencing and annotation.</title>
        <authorList>
            <consortium name="The Broad Institute Genomics Platform"/>
            <consortium name="The Broad Institute Genome Sequencing Center for Infectious Disease"/>
            <person name="Wu L."/>
            <person name="Ma J."/>
        </authorList>
    </citation>
    <scope>NUCLEOTIDE SEQUENCE [LARGE SCALE GENOMIC DNA]</scope>
    <source>
        <strain evidence="2">KCTC 42282</strain>
    </source>
</reference>
<proteinExistence type="predicted"/>
<dbReference type="Proteomes" id="UP001595704">
    <property type="component" value="Unassembled WGS sequence"/>
</dbReference>
<keyword evidence="2" id="KW-1185">Reference proteome</keyword>
<name>A0ABV7UES9_9HYPH</name>
<evidence type="ECO:0000313" key="2">
    <source>
        <dbReference type="Proteomes" id="UP001595704"/>
    </source>
</evidence>
<evidence type="ECO:0000313" key="1">
    <source>
        <dbReference type="EMBL" id="MFC3636599.1"/>
    </source>
</evidence>
<sequence>MASPSGVPLRDHGEAISKLDQAVGRGLAVIVDGDAAFPKGMAMGKQESYSGAFSFSGISPLEDRAG</sequence>